<dbReference type="Proteomes" id="UP000008177">
    <property type="component" value="Unplaced contigs"/>
</dbReference>
<dbReference type="AlphaFoldDB" id="G2Y757"/>
<protein>
    <submittedName>
        <fullName evidence="1">Uncharacterized protein</fullName>
    </submittedName>
</protein>
<name>G2Y757_BOTF4</name>
<dbReference type="InParanoid" id="G2Y757"/>
<gene>
    <name evidence="1" type="ORF">BofuT4_uP108430.1</name>
</gene>
<evidence type="ECO:0000313" key="2">
    <source>
        <dbReference type="Proteomes" id="UP000008177"/>
    </source>
</evidence>
<dbReference type="EMBL" id="FQ790293">
    <property type="protein sequence ID" value="CCD48459.1"/>
    <property type="molecule type" value="Genomic_DNA"/>
</dbReference>
<sequence>MKDRQLRNGKEKVEPRTQMKNWMSERWLGNTQIGIRTRGKQKCLNLQRKRELKITFLEILQKRLE</sequence>
<evidence type="ECO:0000313" key="1">
    <source>
        <dbReference type="EMBL" id="CCD48459.1"/>
    </source>
</evidence>
<dbReference type="HOGENOM" id="CLU_2849416_0_0_1"/>
<accession>G2Y757</accession>
<proteinExistence type="predicted"/>
<organism evidence="1 2">
    <name type="scientific">Botryotinia fuckeliana (strain T4)</name>
    <name type="common">Noble rot fungus</name>
    <name type="synonym">Botrytis cinerea</name>
    <dbReference type="NCBI Taxonomy" id="999810"/>
    <lineage>
        <taxon>Eukaryota</taxon>
        <taxon>Fungi</taxon>
        <taxon>Dikarya</taxon>
        <taxon>Ascomycota</taxon>
        <taxon>Pezizomycotina</taxon>
        <taxon>Leotiomycetes</taxon>
        <taxon>Helotiales</taxon>
        <taxon>Sclerotiniaceae</taxon>
        <taxon>Botrytis</taxon>
    </lineage>
</organism>
<reference evidence="2" key="1">
    <citation type="journal article" date="2011" name="PLoS Genet.">
        <title>Genomic analysis of the necrotrophic fungal pathogens Sclerotinia sclerotiorum and Botrytis cinerea.</title>
        <authorList>
            <person name="Amselem J."/>
            <person name="Cuomo C.A."/>
            <person name="van Kan J.A."/>
            <person name="Viaud M."/>
            <person name="Benito E.P."/>
            <person name="Couloux A."/>
            <person name="Coutinho P.M."/>
            <person name="de Vries R.P."/>
            <person name="Dyer P.S."/>
            <person name="Fillinger S."/>
            <person name="Fournier E."/>
            <person name="Gout L."/>
            <person name="Hahn M."/>
            <person name="Kohn L."/>
            <person name="Lapalu N."/>
            <person name="Plummer K.M."/>
            <person name="Pradier J.M."/>
            <person name="Quevillon E."/>
            <person name="Sharon A."/>
            <person name="Simon A."/>
            <person name="ten Have A."/>
            <person name="Tudzynski B."/>
            <person name="Tudzynski P."/>
            <person name="Wincker P."/>
            <person name="Andrew M."/>
            <person name="Anthouard V."/>
            <person name="Beever R.E."/>
            <person name="Beffa R."/>
            <person name="Benoit I."/>
            <person name="Bouzid O."/>
            <person name="Brault B."/>
            <person name="Chen Z."/>
            <person name="Choquer M."/>
            <person name="Collemare J."/>
            <person name="Cotton P."/>
            <person name="Danchin E.G."/>
            <person name="Da Silva C."/>
            <person name="Gautier A."/>
            <person name="Giraud C."/>
            <person name="Giraud T."/>
            <person name="Gonzalez C."/>
            <person name="Grossetete S."/>
            <person name="Guldener U."/>
            <person name="Henrissat B."/>
            <person name="Howlett B.J."/>
            <person name="Kodira C."/>
            <person name="Kretschmer M."/>
            <person name="Lappartient A."/>
            <person name="Leroch M."/>
            <person name="Levis C."/>
            <person name="Mauceli E."/>
            <person name="Neuveglise C."/>
            <person name="Oeser B."/>
            <person name="Pearson M."/>
            <person name="Poulain J."/>
            <person name="Poussereau N."/>
            <person name="Quesneville H."/>
            <person name="Rascle C."/>
            <person name="Schumacher J."/>
            <person name="Segurens B."/>
            <person name="Sexton A."/>
            <person name="Silva E."/>
            <person name="Sirven C."/>
            <person name="Soanes D.M."/>
            <person name="Talbot N.J."/>
            <person name="Templeton M."/>
            <person name="Yandava C."/>
            <person name="Yarden O."/>
            <person name="Zeng Q."/>
            <person name="Rollins J.A."/>
            <person name="Lebrun M.H."/>
            <person name="Dickman M."/>
        </authorList>
    </citation>
    <scope>NUCLEOTIDE SEQUENCE [LARGE SCALE GENOMIC DNA]</scope>
    <source>
        <strain evidence="2">T4</strain>
    </source>
</reference>